<accession>A0A2H0LYN9</accession>
<dbReference type="GO" id="GO:0008270">
    <property type="term" value="F:zinc ion binding"/>
    <property type="evidence" value="ECO:0007669"/>
    <property type="project" value="UniProtKB-UniRule"/>
</dbReference>
<dbReference type="NCBIfam" id="TIGR00364">
    <property type="entry name" value="7-cyano-7-deazaguanine synthase QueC"/>
    <property type="match status" value="1"/>
</dbReference>
<protein>
    <recommendedName>
        <fullName evidence="9 11">7-cyano-7-deazaguanine synthase</fullName>
        <ecNumber evidence="9 11">6.3.4.20</ecNumber>
    </recommendedName>
    <alternativeName>
        <fullName evidence="11">7-cyano-7-carbaguanine synthase</fullName>
    </alternativeName>
    <alternativeName>
        <fullName evidence="11">PreQ(0) synthase</fullName>
    </alternativeName>
    <alternativeName>
        <fullName evidence="11">Queuosine biosynthesis protein QueC</fullName>
    </alternativeName>
</protein>
<keyword evidence="5 11" id="KW-0671">Queuosine biosynthesis</keyword>
<sequence length="245" mass="27436">MKSKISAEGGKNEKLKIKTRDAKKAIVLLSGGLDSATTLYWVKNKGYKPYCIIFDYGQRHRREIDSALKLVKRAHAVYTIVKISLPWKGSSLLDKKVKIPGYSQQALGRDYCAIPNTYVPARNTIFLSFALSYAEAEGIEFIFIGANAVDFSGYPDCRPRYYKVFNRLTQLATKAGCVGRKIKICTPLISKAKKDIIKEALKLKVPLKLTWSCYEGGRRPCGGCDSCVLRKKGFLALKMEDPAYD</sequence>
<keyword evidence="7 11" id="KW-0067">ATP-binding</keyword>
<organism evidence="12 13">
    <name type="scientific">Candidatus Ghiorseimicrobium undicola</name>
    <dbReference type="NCBI Taxonomy" id="1974746"/>
    <lineage>
        <taxon>Bacteria</taxon>
        <taxon>Pseudomonadati</taxon>
        <taxon>Candidatus Omnitrophota</taxon>
        <taxon>Candidatus Ghiorseimicrobium</taxon>
    </lineage>
</organism>
<evidence type="ECO:0000256" key="8">
    <source>
        <dbReference type="ARBA" id="ARBA00037993"/>
    </source>
</evidence>
<comment type="function">
    <text evidence="11">Catalyzes the ATP-dependent conversion of 7-carboxy-7-deazaguanine (CDG) to 7-cyano-7-deazaguanine (preQ(0)).</text>
</comment>
<keyword evidence="3 11" id="KW-0479">Metal-binding</keyword>
<feature type="binding site" evidence="11">
    <location>
        <position position="224"/>
    </location>
    <ligand>
        <name>Zn(2+)</name>
        <dbReference type="ChEBI" id="CHEBI:29105"/>
    </ligand>
</feature>
<comment type="caution">
    <text evidence="12">The sequence shown here is derived from an EMBL/GenBank/DDBJ whole genome shotgun (WGS) entry which is preliminary data.</text>
</comment>
<dbReference type="GO" id="GO:0008616">
    <property type="term" value="P:tRNA queuosine(34) biosynthetic process"/>
    <property type="evidence" value="ECO:0007669"/>
    <property type="project" value="UniProtKB-UniRule"/>
</dbReference>
<dbReference type="SUPFAM" id="SSF52402">
    <property type="entry name" value="Adenine nucleotide alpha hydrolases-like"/>
    <property type="match status" value="1"/>
</dbReference>
<keyword evidence="4 11" id="KW-0547">Nucleotide-binding</keyword>
<feature type="binding site" evidence="11">
    <location>
        <position position="221"/>
    </location>
    <ligand>
        <name>Zn(2+)</name>
        <dbReference type="ChEBI" id="CHEBI:29105"/>
    </ligand>
</feature>
<feature type="binding site" evidence="11">
    <location>
        <position position="213"/>
    </location>
    <ligand>
        <name>Zn(2+)</name>
        <dbReference type="ChEBI" id="CHEBI:29105"/>
    </ligand>
</feature>
<dbReference type="GO" id="GO:0016879">
    <property type="term" value="F:ligase activity, forming carbon-nitrogen bonds"/>
    <property type="evidence" value="ECO:0007669"/>
    <property type="project" value="UniProtKB-UniRule"/>
</dbReference>
<dbReference type="InterPro" id="IPR018317">
    <property type="entry name" value="QueC"/>
</dbReference>
<evidence type="ECO:0000256" key="1">
    <source>
        <dbReference type="ARBA" id="ARBA00005061"/>
    </source>
</evidence>
<evidence type="ECO:0000256" key="10">
    <source>
        <dbReference type="ARBA" id="ARBA00047890"/>
    </source>
</evidence>
<dbReference type="Pfam" id="PF06508">
    <property type="entry name" value="QueC"/>
    <property type="match status" value="1"/>
</dbReference>
<dbReference type="PIRSF" id="PIRSF006293">
    <property type="entry name" value="ExsB"/>
    <property type="match status" value="1"/>
</dbReference>
<dbReference type="UniPathway" id="UPA00391"/>
<evidence type="ECO:0000313" key="12">
    <source>
        <dbReference type="EMBL" id="PIQ88605.1"/>
    </source>
</evidence>
<evidence type="ECO:0000256" key="11">
    <source>
        <dbReference type="HAMAP-Rule" id="MF_01633"/>
    </source>
</evidence>
<evidence type="ECO:0000256" key="5">
    <source>
        <dbReference type="ARBA" id="ARBA00022785"/>
    </source>
</evidence>
<comment type="cofactor">
    <cofactor evidence="11">
        <name>Zn(2+)</name>
        <dbReference type="ChEBI" id="CHEBI:29105"/>
    </cofactor>
    <text evidence="11">Binds 1 zinc ion per subunit.</text>
</comment>
<comment type="catalytic activity">
    <reaction evidence="10 11">
        <text>7-carboxy-7-carbaguanine + NH4(+) + 2 ATP = 7-cyano-7-carbaguanine + 2 AMP + 2 diphosphate + 2 H(+)</text>
        <dbReference type="Rhea" id="RHEA:27982"/>
        <dbReference type="ChEBI" id="CHEBI:15378"/>
        <dbReference type="ChEBI" id="CHEBI:28938"/>
        <dbReference type="ChEBI" id="CHEBI:30616"/>
        <dbReference type="ChEBI" id="CHEBI:33019"/>
        <dbReference type="ChEBI" id="CHEBI:45075"/>
        <dbReference type="ChEBI" id="CHEBI:61036"/>
        <dbReference type="ChEBI" id="CHEBI:456215"/>
        <dbReference type="EC" id="6.3.4.20"/>
    </reaction>
</comment>
<dbReference type="CDD" id="cd01995">
    <property type="entry name" value="QueC-like"/>
    <property type="match status" value="1"/>
</dbReference>
<feature type="binding site" evidence="11">
    <location>
        <begin position="29"/>
        <end position="39"/>
    </location>
    <ligand>
        <name>ATP</name>
        <dbReference type="ChEBI" id="CHEBI:30616"/>
    </ligand>
</feature>
<dbReference type="Gene3D" id="3.40.50.620">
    <property type="entry name" value="HUPs"/>
    <property type="match status" value="1"/>
</dbReference>
<evidence type="ECO:0000256" key="7">
    <source>
        <dbReference type="ARBA" id="ARBA00022840"/>
    </source>
</evidence>
<evidence type="ECO:0000256" key="9">
    <source>
        <dbReference type="ARBA" id="ARBA00039149"/>
    </source>
</evidence>
<comment type="pathway">
    <text evidence="1 11">Purine metabolism; 7-cyano-7-deazaguanine biosynthesis.</text>
</comment>
<dbReference type="PANTHER" id="PTHR42914:SF1">
    <property type="entry name" value="7-CYANO-7-DEAZAGUANINE SYNTHASE"/>
    <property type="match status" value="1"/>
</dbReference>
<name>A0A2H0LYN9_9BACT</name>
<feature type="binding site" evidence="11">
    <location>
        <position position="227"/>
    </location>
    <ligand>
        <name>Zn(2+)</name>
        <dbReference type="ChEBI" id="CHEBI:29105"/>
    </ligand>
</feature>
<evidence type="ECO:0000256" key="2">
    <source>
        <dbReference type="ARBA" id="ARBA00022598"/>
    </source>
</evidence>
<dbReference type="PANTHER" id="PTHR42914">
    <property type="entry name" value="7-CYANO-7-DEAZAGUANINE SYNTHASE"/>
    <property type="match status" value="1"/>
</dbReference>
<evidence type="ECO:0000256" key="6">
    <source>
        <dbReference type="ARBA" id="ARBA00022833"/>
    </source>
</evidence>
<evidence type="ECO:0000256" key="3">
    <source>
        <dbReference type="ARBA" id="ARBA00022723"/>
    </source>
</evidence>
<evidence type="ECO:0000313" key="13">
    <source>
        <dbReference type="Proteomes" id="UP000229641"/>
    </source>
</evidence>
<dbReference type="AlphaFoldDB" id="A0A2H0LYN9"/>
<reference evidence="12 13" key="1">
    <citation type="submission" date="2017-09" db="EMBL/GenBank/DDBJ databases">
        <title>Depth-based differentiation of microbial function through sediment-hosted aquifers and enrichment of novel symbionts in the deep terrestrial subsurface.</title>
        <authorList>
            <person name="Probst A.J."/>
            <person name="Ladd B."/>
            <person name="Jarett J.K."/>
            <person name="Geller-Mcgrath D.E."/>
            <person name="Sieber C.M."/>
            <person name="Emerson J.B."/>
            <person name="Anantharaman K."/>
            <person name="Thomas B.C."/>
            <person name="Malmstrom R."/>
            <person name="Stieglmeier M."/>
            <person name="Klingl A."/>
            <person name="Woyke T."/>
            <person name="Ryan C.M."/>
            <person name="Banfield J.F."/>
        </authorList>
    </citation>
    <scope>NUCLEOTIDE SEQUENCE [LARGE SCALE GENOMIC DNA]</scope>
    <source>
        <strain evidence="12">CG11_big_fil_rev_8_21_14_0_20_42_13</strain>
    </source>
</reference>
<dbReference type="InterPro" id="IPR014729">
    <property type="entry name" value="Rossmann-like_a/b/a_fold"/>
</dbReference>
<keyword evidence="6 11" id="KW-0862">Zinc</keyword>
<evidence type="ECO:0000256" key="4">
    <source>
        <dbReference type="ARBA" id="ARBA00022741"/>
    </source>
</evidence>
<proteinExistence type="inferred from homology"/>
<gene>
    <name evidence="11 12" type="primary">queC</name>
    <name evidence="12" type="ORF">COV72_07690</name>
</gene>
<dbReference type="GO" id="GO:0005524">
    <property type="term" value="F:ATP binding"/>
    <property type="evidence" value="ECO:0007669"/>
    <property type="project" value="UniProtKB-UniRule"/>
</dbReference>
<dbReference type="Proteomes" id="UP000229641">
    <property type="component" value="Unassembled WGS sequence"/>
</dbReference>
<comment type="similarity">
    <text evidence="8 11">Belongs to the QueC family.</text>
</comment>
<dbReference type="HAMAP" id="MF_01633">
    <property type="entry name" value="QueC"/>
    <property type="match status" value="1"/>
</dbReference>
<keyword evidence="2 11" id="KW-0436">Ligase</keyword>
<dbReference type="EC" id="6.3.4.20" evidence="9 11"/>
<dbReference type="EMBL" id="PCWA01000096">
    <property type="protein sequence ID" value="PIQ88605.1"/>
    <property type="molecule type" value="Genomic_DNA"/>
</dbReference>